<evidence type="ECO:0000313" key="2">
    <source>
        <dbReference type="WBParaSite" id="PEQ_0001097701-mRNA-1"/>
    </source>
</evidence>
<sequence length="39" mass="4382">MIIIADTKVARRIGEYFVKHIQKLQDVISQLPLSPVASC</sequence>
<reference evidence="2" key="1">
    <citation type="submission" date="2022-11" db="UniProtKB">
        <authorList>
            <consortium name="WormBaseParasite"/>
        </authorList>
    </citation>
    <scope>IDENTIFICATION</scope>
</reference>
<dbReference type="WBParaSite" id="PEQ_0001097701-mRNA-1">
    <property type="protein sequence ID" value="PEQ_0001097701-mRNA-1"/>
    <property type="gene ID" value="PEQ_0001097701"/>
</dbReference>
<dbReference type="AlphaFoldDB" id="A0A914RXR4"/>
<organism evidence="1 2">
    <name type="scientific">Parascaris equorum</name>
    <name type="common">Equine roundworm</name>
    <dbReference type="NCBI Taxonomy" id="6256"/>
    <lineage>
        <taxon>Eukaryota</taxon>
        <taxon>Metazoa</taxon>
        <taxon>Ecdysozoa</taxon>
        <taxon>Nematoda</taxon>
        <taxon>Chromadorea</taxon>
        <taxon>Rhabditida</taxon>
        <taxon>Spirurina</taxon>
        <taxon>Ascaridomorpha</taxon>
        <taxon>Ascaridoidea</taxon>
        <taxon>Ascarididae</taxon>
        <taxon>Parascaris</taxon>
    </lineage>
</organism>
<dbReference type="Proteomes" id="UP000887564">
    <property type="component" value="Unplaced"/>
</dbReference>
<protein>
    <submittedName>
        <fullName evidence="2">Uncharacterized protein</fullName>
    </submittedName>
</protein>
<name>A0A914RXR4_PAREQ</name>
<evidence type="ECO:0000313" key="1">
    <source>
        <dbReference type="Proteomes" id="UP000887564"/>
    </source>
</evidence>
<accession>A0A914RXR4</accession>
<proteinExistence type="predicted"/>
<keyword evidence="1" id="KW-1185">Reference proteome</keyword>